<dbReference type="RefSeq" id="WP_380857849.1">
    <property type="nucleotide sequence ID" value="NZ_JBHRXV010000003.1"/>
</dbReference>
<dbReference type="Pfam" id="PF26624">
    <property type="entry name" value="DUF8200"/>
    <property type="match status" value="1"/>
</dbReference>
<name>A0ABV7X716_9SPHN</name>
<feature type="chain" id="PRO_5045927000" evidence="1">
    <location>
        <begin position="20"/>
        <end position="107"/>
    </location>
</feature>
<keyword evidence="1" id="KW-0732">Signal</keyword>
<dbReference type="InterPro" id="IPR058513">
    <property type="entry name" value="DUF8200"/>
</dbReference>
<proteinExistence type="predicted"/>
<dbReference type="NCBIfam" id="NF047636">
    <property type="entry name" value="CC_3452_fam"/>
    <property type="match status" value="1"/>
</dbReference>
<reference evidence="3" key="1">
    <citation type="journal article" date="2019" name="Int. J. Syst. Evol. Microbiol.">
        <title>The Global Catalogue of Microorganisms (GCM) 10K type strain sequencing project: providing services to taxonomists for standard genome sequencing and annotation.</title>
        <authorList>
            <consortium name="The Broad Institute Genomics Platform"/>
            <consortium name="The Broad Institute Genome Sequencing Center for Infectious Disease"/>
            <person name="Wu L."/>
            <person name="Ma J."/>
        </authorList>
    </citation>
    <scope>NUCLEOTIDE SEQUENCE [LARGE SCALE GENOMIC DNA]</scope>
    <source>
        <strain evidence="3">KCTC 42644</strain>
    </source>
</reference>
<accession>A0ABV7X716</accession>
<evidence type="ECO:0000313" key="2">
    <source>
        <dbReference type="EMBL" id="MFC3711949.1"/>
    </source>
</evidence>
<feature type="signal peptide" evidence="1">
    <location>
        <begin position="1"/>
        <end position="19"/>
    </location>
</feature>
<dbReference type="EMBL" id="JBHRXV010000003">
    <property type="protein sequence ID" value="MFC3711949.1"/>
    <property type="molecule type" value="Genomic_DNA"/>
</dbReference>
<sequence>MSFKKLLVLLVATSAPAFAAAPSYVASFAAPTATAKLVSSERLWSCTGASCSAGGAATSPAKHICVRIAQEVGAVTAFQAKGKTFSAEEVAACNERAGHTATPAAAK</sequence>
<protein>
    <submittedName>
        <fullName evidence="2">Uncharacterized protein</fullName>
    </submittedName>
</protein>
<comment type="caution">
    <text evidence="2">The sequence shown here is derived from an EMBL/GenBank/DDBJ whole genome shotgun (WGS) entry which is preliminary data.</text>
</comment>
<keyword evidence="3" id="KW-1185">Reference proteome</keyword>
<dbReference type="Proteomes" id="UP001595615">
    <property type="component" value="Unassembled WGS sequence"/>
</dbReference>
<organism evidence="2 3">
    <name type="scientific">Sphingoaurantiacus capsulatus</name>
    <dbReference type="NCBI Taxonomy" id="1771310"/>
    <lineage>
        <taxon>Bacteria</taxon>
        <taxon>Pseudomonadati</taxon>
        <taxon>Pseudomonadota</taxon>
        <taxon>Alphaproteobacteria</taxon>
        <taxon>Sphingomonadales</taxon>
        <taxon>Sphingosinicellaceae</taxon>
        <taxon>Sphingoaurantiacus</taxon>
    </lineage>
</organism>
<dbReference type="InterPro" id="IPR058067">
    <property type="entry name" value="CC_3452-like"/>
</dbReference>
<evidence type="ECO:0000256" key="1">
    <source>
        <dbReference type="SAM" id="SignalP"/>
    </source>
</evidence>
<evidence type="ECO:0000313" key="3">
    <source>
        <dbReference type="Proteomes" id="UP001595615"/>
    </source>
</evidence>
<gene>
    <name evidence="2" type="ORF">ACFOMD_05170</name>
</gene>